<proteinExistence type="inferred from homology"/>
<evidence type="ECO:0000313" key="6">
    <source>
        <dbReference type="JaponicusDB" id="SJAG_00066"/>
    </source>
</evidence>
<dbReference type="SUPFAM" id="SSF47144">
    <property type="entry name" value="HSC20 (HSCB), C-terminal oligomerisation domain"/>
    <property type="match status" value="1"/>
</dbReference>
<gene>
    <name evidence="6" type="primary">jac1</name>
    <name evidence="5" type="ORF">SJAG_00066</name>
</gene>
<organism evidence="5 7">
    <name type="scientific">Schizosaccharomyces japonicus (strain yFS275 / FY16936)</name>
    <name type="common">Fission yeast</name>
    <dbReference type="NCBI Taxonomy" id="402676"/>
    <lineage>
        <taxon>Eukaryota</taxon>
        <taxon>Fungi</taxon>
        <taxon>Dikarya</taxon>
        <taxon>Ascomycota</taxon>
        <taxon>Taphrinomycotina</taxon>
        <taxon>Schizosaccharomycetes</taxon>
        <taxon>Schizosaccharomycetales</taxon>
        <taxon>Schizosaccharomycetaceae</taxon>
        <taxon>Schizosaccharomyces</taxon>
    </lineage>
</organism>
<dbReference type="EMBL" id="KE651166">
    <property type="protein sequence ID" value="EEB05071.1"/>
    <property type="molecule type" value="Genomic_DNA"/>
</dbReference>
<evidence type="ECO:0000256" key="3">
    <source>
        <dbReference type="SAM" id="Coils"/>
    </source>
</evidence>
<feature type="domain" description="J" evidence="4">
    <location>
        <begin position="58"/>
        <end position="134"/>
    </location>
</feature>
<dbReference type="GO" id="GO:0044571">
    <property type="term" value="P:[2Fe-2S] cluster assembly"/>
    <property type="evidence" value="ECO:0000318"/>
    <property type="project" value="GO_Central"/>
</dbReference>
<reference evidence="5 7" key="1">
    <citation type="journal article" date="2011" name="Science">
        <title>Comparative functional genomics of the fission yeasts.</title>
        <authorList>
            <person name="Rhind N."/>
            <person name="Chen Z."/>
            <person name="Yassour M."/>
            <person name="Thompson D.A."/>
            <person name="Haas B.J."/>
            <person name="Habib N."/>
            <person name="Wapinski I."/>
            <person name="Roy S."/>
            <person name="Lin M.F."/>
            <person name="Heiman D.I."/>
            <person name="Young S.K."/>
            <person name="Furuya K."/>
            <person name="Guo Y."/>
            <person name="Pidoux A."/>
            <person name="Chen H.M."/>
            <person name="Robbertse B."/>
            <person name="Goldberg J.M."/>
            <person name="Aoki K."/>
            <person name="Bayne E.H."/>
            <person name="Berlin A.M."/>
            <person name="Desjardins C.A."/>
            <person name="Dobbs E."/>
            <person name="Dukaj L."/>
            <person name="Fan L."/>
            <person name="FitzGerald M.G."/>
            <person name="French C."/>
            <person name="Gujja S."/>
            <person name="Hansen K."/>
            <person name="Keifenheim D."/>
            <person name="Levin J.Z."/>
            <person name="Mosher R.A."/>
            <person name="Mueller C.A."/>
            <person name="Pfiffner J."/>
            <person name="Priest M."/>
            <person name="Russ C."/>
            <person name="Smialowska A."/>
            <person name="Swoboda P."/>
            <person name="Sykes S.M."/>
            <person name="Vaughn M."/>
            <person name="Vengrova S."/>
            <person name="Yoder R."/>
            <person name="Zeng Q."/>
            <person name="Allshire R."/>
            <person name="Baulcombe D."/>
            <person name="Birren B.W."/>
            <person name="Brown W."/>
            <person name="Ekwall K."/>
            <person name="Kellis M."/>
            <person name="Leatherwood J."/>
            <person name="Levin H."/>
            <person name="Margalit H."/>
            <person name="Martienssen R."/>
            <person name="Nieduszynski C.A."/>
            <person name="Spatafora J.W."/>
            <person name="Friedman N."/>
            <person name="Dalgaard J.Z."/>
            <person name="Baumann P."/>
            <person name="Niki H."/>
            <person name="Regev A."/>
            <person name="Nusbaum C."/>
        </authorList>
    </citation>
    <scope>NUCLEOTIDE SEQUENCE [LARGE SCALE GENOMIC DNA]</scope>
    <source>
        <strain evidence="7">yFS275 / FY16936</strain>
    </source>
</reference>
<keyword evidence="2" id="KW-0143">Chaperone</keyword>
<feature type="coiled-coil region" evidence="3">
    <location>
        <begin position="173"/>
        <end position="200"/>
    </location>
</feature>
<dbReference type="eggNOG" id="KOG3192">
    <property type="taxonomic scope" value="Eukaryota"/>
</dbReference>
<dbReference type="Pfam" id="PF07743">
    <property type="entry name" value="HSCB_C"/>
    <property type="match status" value="1"/>
</dbReference>
<evidence type="ECO:0000259" key="4">
    <source>
        <dbReference type="PROSITE" id="PS50076"/>
    </source>
</evidence>
<dbReference type="NCBIfam" id="TIGR00714">
    <property type="entry name" value="hscB"/>
    <property type="match status" value="1"/>
</dbReference>
<dbReference type="VEuPathDB" id="FungiDB:SJAG_00066"/>
<keyword evidence="3" id="KW-0175">Coiled coil</keyword>
<dbReference type="AlphaFoldDB" id="B6JUW7"/>
<evidence type="ECO:0000313" key="7">
    <source>
        <dbReference type="Proteomes" id="UP000001744"/>
    </source>
</evidence>
<dbReference type="HOGENOM" id="CLU_068529_1_1_1"/>
<evidence type="ECO:0000313" key="5">
    <source>
        <dbReference type="EMBL" id="EEB05071.1"/>
    </source>
</evidence>
<evidence type="ECO:0000256" key="2">
    <source>
        <dbReference type="ARBA" id="ARBA00023186"/>
    </source>
</evidence>
<protein>
    <submittedName>
        <fullName evidence="5">DNAJ domain-containing protein Jac1</fullName>
    </submittedName>
</protein>
<accession>B6JUW7</accession>
<dbReference type="SUPFAM" id="SSF46565">
    <property type="entry name" value="Chaperone J-domain"/>
    <property type="match status" value="1"/>
</dbReference>
<dbReference type="GO" id="GO:0005739">
    <property type="term" value="C:mitochondrion"/>
    <property type="evidence" value="ECO:0000318"/>
    <property type="project" value="GO_Central"/>
</dbReference>
<dbReference type="InterPro" id="IPR001623">
    <property type="entry name" value="DnaJ_domain"/>
</dbReference>
<dbReference type="OMA" id="YFAMQIK"/>
<dbReference type="Gene3D" id="1.10.287.110">
    <property type="entry name" value="DnaJ domain"/>
    <property type="match status" value="1"/>
</dbReference>
<sequence>MLFNSISRLNLGSILGKRVWENLHINKLPYSNSLIRNRTISLSTVFGNRFYGTKVRRNFYDMFPDVVSKPPPQGPFDIDAKALRRSYLKQAKFMHPDVAQGEDRKAIELKAAELSKAYRTLLSPLSRAEYILSLNNESADSEEIKNNDPEFLMQILEVHEQLQEVGSSPDALNRLKQENDERKQNEIANLKQAMEKADWEQARYFVARLRYWESISRNIQEL</sequence>
<dbReference type="InterPro" id="IPR036869">
    <property type="entry name" value="J_dom_sf"/>
</dbReference>
<comment type="similarity">
    <text evidence="1">Belongs to the HscB family.</text>
</comment>
<keyword evidence="7" id="KW-1185">Reference proteome</keyword>
<dbReference type="Gene3D" id="1.20.1280.20">
    <property type="entry name" value="HscB, C-terminal domain"/>
    <property type="match status" value="1"/>
</dbReference>
<dbReference type="OrthoDB" id="448954at2759"/>
<dbReference type="RefSeq" id="XP_002171364.1">
    <property type="nucleotide sequence ID" value="XM_002171328.2"/>
</dbReference>
<dbReference type="PANTHER" id="PTHR14021">
    <property type="entry name" value="IRON-SULFUR CLUSTER CO-CHAPERONE PROTEIN HSCB"/>
    <property type="match status" value="1"/>
</dbReference>
<dbReference type="GO" id="GO:0051259">
    <property type="term" value="P:protein complex oligomerization"/>
    <property type="evidence" value="ECO:0007669"/>
    <property type="project" value="InterPro"/>
</dbReference>
<dbReference type="InterPro" id="IPR009073">
    <property type="entry name" value="HscB_oligo_C"/>
</dbReference>
<name>B6JUW7_SCHJY</name>
<dbReference type="STRING" id="402676.B6JUW7"/>
<dbReference type="JaponicusDB" id="SJAG_00066">
    <property type="gene designation" value="jac1"/>
</dbReference>
<dbReference type="GeneID" id="7051015"/>
<evidence type="ECO:0000256" key="1">
    <source>
        <dbReference type="ARBA" id="ARBA00010476"/>
    </source>
</evidence>
<dbReference type="GO" id="GO:0001671">
    <property type="term" value="F:ATPase activator activity"/>
    <property type="evidence" value="ECO:0007669"/>
    <property type="project" value="EnsemblFungi"/>
</dbReference>
<dbReference type="Proteomes" id="UP000001744">
    <property type="component" value="Unassembled WGS sequence"/>
</dbReference>
<dbReference type="InterPro" id="IPR004640">
    <property type="entry name" value="HscB"/>
</dbReference>
<dbReference type="InterPro" id="IPR036386">
    <property type="entry name" value="HscB_C_sf"/>
</dbReference>
<dbReference type="PANTHER" id="PTHR14021:SF15">
    <property type="entry name" value="IRON-SULFUR CLUSTER CO-CHAPERONE PROTEIN HSCB"/>
    <property type="match status" value="1"/>
</dbReference>
<dbReference type="GO" id="GO:0051087">
    <property type="term" value="F:protein-folding chaperone binding"/>
    <property type="evidence" value="ECO:0007669"/>
    <property type="project" value="InterPro"/>
</dbReference>
<dbReference type="PROSITE" id="PS50076">
    <property type="entry name" value="DNAJ_2"/>
    <property type="match status" value="1"/>
</dbReference>